<protein>
    <recommendedName>
        <fullName evidence="2">histidine kinase</fullName>
        <ecNumber evidence="2">2.7.13.3</ecNumber>
    </recommendedName>
</protein>
<comment type="caution">
    <text evidence="8">The sequence shown here is derived from an EMBL/GenBank/DDBJ whole genome shotgun (WGS) entry which is preliminary data.</text>
</comment>
<evidence type="ECO:0000256" key="6">
    <source>
        <dbReference type="SAM" id="SignalP"/>
    </source>
</evidence>
<dbReference type="SUPFAM" id="SSF55874">
    <property type="entry name" value="ATPase domain of HSP90 chaperone/DNA topoisomerase II/histidine kinase"/>
    <property type="match status" value="1"/>
</dbReference>
<dbReference type="GO" id="GO:0000155">
    <property type="term" value="F:phosphorelay sensor kinase activity"/>
    <property type="evidence" value="ECO:0007669"/>
    <property type="project" value="InterPro"/>
</dbReference>
<keyword evidence="8" id="KW-0808">Transferase</keyword>
<evidence type="ECO:0000256" key="1">
    <source>
        <dbReference type="ARBA" id="ARBA00000085"/>
    </source>
</evidence>
<dbReference type="Proteomes" id="UP000283523">
    <property type="component" value="Unassembled WGS sequence"/>
</dbReference>
<dbReference type="CDD" id="cd00082">
    <property type="entry name" value="HisKA"/>
    <property type="match status" value="1"/>
</dbReference>
<keyword evidence="3" id="KW-0597">Phosphoprotein</keyword>
<dbReference type="PRINTS" id="PR00344">
    <property type="entry name" value="BCTRLSENSOR"/>
</dbReference>
<feature type="domain" description="Histidine kinase" evidence="7">
    <location>
        <begin position="478"/>
        <end position="719"/>
    </location>
</feature>
<feature type="transmembrane region" description="Helical" evidence="5">
    <location>
        <begin position="265"/>
        <end position="285"/>
    </location>
</feature>
<feature type="coiled-coil region" evidence="4">
    <location>
        <begin position="403"/>
        <end position="466"/>
    </location>
</feature>
<feature type="transmembrane region" description="Helical" evidence="5">
    <location>
        <begin position="317"/>
        <end position="337"/>
    </location>
</feature>
<keyword evidence="8" id="KW-0418">Kinase</keyword>
<gene>
    <name evidence="8" type="ORF">DYU11_08070</name>
</gene>
<keyword evidence="5" id="KW-0812">Transmembrane</keyword>
<dbReference type="Pfam" id="PF02518">
    <property type="entry name" value="HATPase_c"/>
    <property type="match status" value="1"/>
</dbReference>
<keyword evidence="5" id="KW-0472">Membrane</keyword>
<evidence type="ECO:0000256" key="2">
    <source>
        <dbReference type="ARBA" id="ARBA00012438"/>
    </source>
</evidence>
<evidence type="ECO:0000256" key="4">
    <source>
        <dbReference type="SAM" id="Coils"/>
    </source>
</evidence>
<dbReference type="Gene3D" id="2.60.120.260">
    <property type="entry name" value="Galactose-binding domain-like"/>
    <property type="match status" value="1"/>
</dbReference>
<proteinExistence type="predicted"/>
<evidence type="ECO:0000256" key="5">
    <source>
        <dbReference type="SAM" id="Phobius"/>
    </source>
</evidence>
<feature type="chain" id="PRO_5018982035" description="histidine kinase" evidence="6">
    <location>
        <begin position="24"/>
        <end position="719"/>
    </location>
</feature>
<dbReference type="Gene3D" id="3.30.565.10">
    <property type="entry name" value="Histidine kinase-like ATPase, C-terminal domain"/>
    <property type="match status" value="1"/>
</dbReference>
<accession>A0A418MEU9</accession>
<dbReference type="InterPro" id="IPR003594">
    <property type="entry name" value="HATPase_dom"/>
</dbReference>
<dbReference type="InterPro" id="IPR003661">
    <property type="entry name" value="HisK_dim/P_dom"/>
</dbReference>
<organism evidence="8 9">
    <name type="scientific">Fibrisoma montanum</name>
    <dbReference type="NCBI Taxonomy" id="2305895"/>
    <lineage>
        <taxon>Bacteria</taxon>
        <taxon>Pseudomonadati</taxon>
        <taxon>Bacteroidota</taxon>
        <taxon>Cytophagia</taxon>
        <taxon>Cytophagales</taxon>
        <taxon>Spirosomataceae</taxon>
        <taxon>Fibrisoma</taxon>
    </lineage>
</organism>
<dbReference type="SUPFAM" id="SSF49785">
    <property type="entry name" value="Galactose-binding domain-like"/>
    <property type="match status" value="1"/>
</dbReference>
<dbReference type="Gene3D" id="1.10.287.130">
    <property type="match status" value="1"/>
</dbReference>
<evidence type="ECO:0000313" key="9">
    <source>
        <dbReference type="Proteomes" id="UP000283523"/>
    </source>
</evidence>
<name>A0A418MEU9_9BACT</name>
<feature type="transmembrane region" description="Helical" evidence="5">
    <location>
        <begin position="384"/>
        <end position="403"/>
    </location>
</feature>
<keyword evidence="4" id="KW-0175">Coiled coil</keyword>
<keyword evidence="5" id="KW-1133">Transmembrane helix</keyword>
<dbReference type="OrthoDB" id="9806995at2"/>
<comment type="catalytic activity">
    <reaction evidence="1">
        <text>ATP + protein L-histidine = ADP + protein N-phospho-L-histidine.</text>
        <dbReference type="EC" id="2.7.13.3"/>
    </reaction>
</comment>
<feature type="transmembrane region" description="Helical" evidence="5">
    <location>
        <begin position="232"/>
        <end position="253"/>
    </location>
</feature>
<dbReference type="InterPro" id="IPR005467">
    <property type="entry name" value="His_kinase_dom"/>
</dbReference>
<feature type="transmembrane region" description="Helical" evidence="5">
    <location>
        <begin position="349"/>
        <end position="372"/>
    </location>
</feature>
<sequence length="719" mass="80256">MRIRFHLVLMLIGLAAWSGTVRAQKTSQVDSLTANGLLLRTGWRWHLGDNPAWASPAFDDSRWNTSGPNFSIISLPAFRQSPLGWFRLTFVLDSAVAQQSLSLHLNQTGASEIYLDGTLFRRLGKVGTSYTQQQTYTPISWERYLLPALTAGPHVLAVRLSQHRPPWYVPKRYYLTGPLFSARLVPTSGLVEQVANRLYVNTVANYIVVGVFLLLSVIHFLYYAYRRQRTNLIFAVAMLLGAYSLTLTDVLAVETDTELADWVSLLSGLAVMLFFSLLLAFYYIYLKQPFGWWFWGLTSGLVVSRVCLHYWGPQQGLNVFNTLLLILIILEGIRVSRLAVRSRRANARLLLSTILIMIGILLVGSLISVWLFRTSPDYSPYISNVINLLFFMTLPIGFAILLARDYAQTNQKLEERLADIQQLSAEKELILTEQNERLEQQVAERTAELTKSLAELRDTQEQLIQREKMASLGELTAGIAHEIQNPLNFVNNFADVSVELVAELTEEARKGPERDTDLEADLLGDLGQNLAKISHHGTRAAGIVRSMLDHTRTSVGQPEPVDLNALADEFLRLAYHGLRAKDKQFNARLVTNFAPDLGALTVVPQDLGRVLLNLFNNAFYAVQERASKEGAEYSPTVAVGTHRSADAVVIDIQDNGFGVPEGIREKIFQPFFTTKPTGQGTGLGLSLSYDIITKGHRGTLSLESTGSTGTTFRIRLPVN</sequence>
<evidence type="ECO:0000313" key="8">
    <source>
        <dbReference type="EMBL" id="RIV25253.1"/>
    </source>
</evidence>
<feature type="signal peptide" evidence="6">
    <location>
        <begin position="1"/>
        <end position="23"/>
    </location>
</feature>
<dbReference type="EMBL" id="QXED01000002">
    <property type="protein sequence ID" value="RIV25253.1"/>
    <property type="molecule type" value="Genomic_DNA"/>
</dbReference>
<dbReference type="EC" id="2.7.13.3" evidence="2"/>
<dbReference type="SMART" id="SM00387">
    <property type="entry name" value="HATPase_c"/>
    <property type="match status" value="1"/>
</dbReference>
<dbReference type="PROSITE" id="PS50109">
    <property type="entry name" value="HIS_KIN"/>
    <property type="match status" value="1"/>
</dbReference>
<feature type="transmembrane region" description="Helical" evidence="5">
    <location>
        <begin position="292"/>
        <end position="311"/>
    </location>
</feature>
<dbReference type="RefSeq" id="WP_119667138.1">
    <property type="nucleotide sequence ID" value="NZ_QXED01000002.1"/>
</dbReference>
<dbReference type="InterPro" id="IPR008979">
    <property type="entry name" value="Galactose-bd-like_sf"/>
</dbReference>
<reference evidence="8 9" key="1">
    <citation type="submission" date="2018-08" db="EMBL/GenBank/DDBJ databases">
        <title>Fibrisoma montanum sp. nov., isolated from Danxia mountain soil.</title>
        <authorList>
            <person name="Huang Y."/>
        </authorList>
    </citation>
    <scope>NUCLEOTIDE SEQUENCE [LARGE SCALE GENOMIC DNA]</scope>
    <source>
        <strain evidence="8 9">HYT19</strain>
    </source>
</reference>
<keyword evidence="6" id="KW-0732">Signal</keyword>
<dbReference type="InterPro" id="IPR036890">
    <property type="entry name" value="HATPase_C_sf"/>
</dbReference>
<feature type="transmembrane region" description="Helical" evidence="5">
    <location>
        <begin position="203"/>
        <end position="225"/>
    </location>
</feature>
<keyword evidence="9" id="KW-1185">Reference proteome</keyword>
<evidence type="ECO:0000256" key="3">
    <source>
        <dbReference type="ARBA" id="ARBA00022553"/>
    </source>
</evidence>
<dbReference type="AlphaFoldDB" id="A0A418MEU9"/>
<dbReference type="PANTHER" id="PTHR43065:SF42">
    <property type="entry name" value="TWO-COMPONENT SENSOR PPRA"/>
    <property type="match status" value="1"/>
</dbReference>
<dbReference type="SMART" id="SM00388">
    <property type="entry name" value="HisKA"/>
    <property type="match status" value="1"/>
</dbReference>
<dbReference type="InterPro" id="IPR036097">
    <property type="entry name" value="HisK_dim/P_sf"/>
</dbReference>
<dbReference type="PANTHER" id="PTHR43065">
    <property type="entry name" value="SENSOR HISTIDINE KINASE"/>
    <property type="match status" value="1"/>
</dbReference>
<dbReference type="SUPFAM" id="SSF47384">
    <property type="entry name" value="Homodimeric domain of signal transducing histidine kinase"/>
    <property type="match status" value="1"/>
</dbReference>
<dbReference type="InterPro" id="IPR004358">
    <property type="entry name" value="Sig_transdc_His_kin-like_C"/>
</dbReference>
<evidence type="ECO:0000259" key="7">
    <source>
        <dbReference type="PROSITE" id="PS50109"/>
    </source>
</evidence>